<dbReference type="InterPro" id="IPR011043">
    <property type="entry name" value="Gal_Oxase/kelch_b-propeller"/>
</dbReference>
<feature type="compositionally biased region" description="Low complexity" evidence="3">
    <location>
        <begin position="407"/>
        <end position="419"/>
    </location>
</feature>
<keyword evidence="4" id="KW-0812">Transmembrane</keyword>
<comment type="caution">
    <text evidence="5">The sequence shown here is derived from an EMBL/GenBank/DDBJ whole genome shotgun (WGS) entry which is preliminary data.</text>
</comment>
<name>A0AAI9XN31_9PEZI</name>
<proteinExistence type="predicted"/>
<evidence type="ECO:0000256" key="1">
    <source>
        <dbReference type="ARBA" id="ARBA00022737"/>
    </source>
</evidence>
<dbReference type="Proteomes" id="UP001239795">
    <property type="component" value="Unassembled WGS sequence"/>
</dbReference>
<dbReference type="Gene3D" id="2.120.10.80">
    <property type="entry name" value="Kelch-type beta propeller"/>
    <property type="match status" value="1"/>
</dbReference>
<evidence type="ECO:0000313" key="6">
    <source>
        <dbReference type="Proteomes" id="UP001239795"/>
    </source>
</evidence>
<dbReference type="GO" id="GO:0019760">
    <property type="term" value="P:glucosinolate metabolic process"/>
    <property type="evidence" value="ECO:0007669"/>
    <property type="project" value="UniProtKB-ARBA"/>
</dbReference>
<organism evidence="5 6">
    <name type="scientific">Colletotrichum melonis</name>
    <dbReference type="NCBI Taxonomy" id="1209925"/>
    <lineage>
        <taxon>Eukaryota</taxon>
        <taxon>Fungi</taxon>
        <taxon>Dikarya</taxon>
        <taxon>Ascomycota</taxon>
        <taxon>Pezizomycotina</taxon>
        <taxon>Sordariomycetes</taxon>
        <taxon>Hypocreomycetidae</taxon>
        <taxon>Glomerellales</taxon>
        <taxon>Glomerellaceae</taxon>
        <taxon>Colletotrichum</taxon>
        <taxon>Colletotrichum acutatum species complex</taxon>
    </lineage>
</organism>
<protein>
    <submittedName>
        <fullName evidence="5">Kelch repeat protein</fullName>
    </submittedName>
</protein>
<evidence type="ECO:0000256" key="3">
    <source>
        <dbReference type="SAM" id="MobiDB-lite"/>
    </source>
</evidence>
<evidence type="ECO:0000313" key="5">
    <source>
        <dbReference type="EMBL" id="KAK1454020.1"/>
    </source>
</evidence>
<accession>A0AAI9XN31</accession>
<keyword evidence="1" id="KW-0677">Repeat</keyword>
<feature type="compositionally biased region" description="Polar residues" evidence="3">
    <location>
        <begin position="351"/>
        <end position="371"/>
    </location>
</feature>
<feature type="region of interest" description="Disordered" evidence="3">
    <location>
        <begin position="406"/>
        <end position="429"/>
    </location>
</feature>
<evidence type="ECO:0000256" key="4">
    <source>
        <dbReference type="SAM" id="Phobius"/>
    </source>
</evidence>
<dbReference type="PANTHER" id="PTHR47435:SF4">
    <property type="entry name" value="KELCH REPEAT PROTEIN (AFU_ORTHOLOGUE AFUA_5G12780)"/>
    <property type="match status" value="1"/>
</dbReference>
<keyword evidence="4" id="KW-1133">Transmembrane helix</keyword>
<evidence type="ECO:0000256" key="2">
    <source>
        <dbReference type="ARBA" id="ARBA00023004"/>
    </source>
</evidence>
<sequence>MRSIPKNGPKLNKQALWRVPSSNGFYVWGGTKAYFDRASPNELWRFEVDGNGGGTWSQVIPASVVAFKSLVRTTDGSFAQSKDVGYYFGGAATTRSDASINDKAFAIPGLISYNMTSGEIRNTSSTGFGQYGTLVRGSAQFVPFGSGGMLLFLGGSQSRVFLSDWAEMDFNKITLYHPSTDRWYTQQTTGSRPTGRGNFCVVGASSTNYTYDIFLYGGISSKTDSTKTDGVYGDVYVLSLPGFVFFKAADSSVPRADHACVVVAEGGRQMLSIGGVDGSQGFPKLLTDPDPWELGLGIFDMTEMRWSDRYDSQAQPYESPDVVKQWYAQGGLDSVVWANEELKALFPEPPDNSTSGPSTTGQPNARDQPSKPTIGTIIGATIGGIAGLVLVTCLAVFFLKRKKRHQAAPQQEAGGAPPGYEEPRSKQFVSEEPVGINALHEGRTYHFNLVELPAEQGAAELSSANGRYEFGQTVARPPFSG</sequence>
<dbReference type="InterPro" id="IPR015915">
    <property type="entry name" value="Kelch-typ_b-propeller"/>
</dbReference>
<gene>
    <name evidence="5" type="ORF">CMEL01_05679</name>
</gene>
<feature type="transmembrane region" description="Helical" evidence="4">
    <location>
        <begin position="374"/>
        <end position="399"/>
    </location>
</feature>
<keyword evidence="4" id="KW-0472">Membrane</keyword>
<dbReference type="SUPFAM" id="SSF50965">
    <property type="entry name" value="Galactose oxidase, central domain"/>
    <property type="match status" value="1"/>
</dbReference>
<feature type="region of interest" description="Disordered" evidence="3">
    <location>
        <begin position="345"/>
        <end position="372"/>
    </location>
</feature>
<dbReference type="EMBL" id="MLGG01000035">
    <property type="protein sequence ID" value="KAK1454020.1"/>
    <property type="molecule type" value="Genomic_DNA"/>
</dbReference>
<keyword evidence="6" id="KW-1185">Reference proteome</keyword>
<dbReference type="AlphaFoldDB" id="A0AAI9XN31"/>
<dbReference type="PANTHER" id="PTHR47435">
    <property type="entry name" value="KELCH REPEAT PROTEIN (AFU_ORTHOLOGUE AFUA_5G12780)"/>
    <property type="match status" value="1"/>
</dbReference>
<reference evidence="5 6" key="1">
    <citation type="submission" date="2016-10" db="EMBL/GenBank/DDBJ databases">
        <title>The genome sequence of Colletotrichum fioriniae PJ7.</title>
        <authorList>
            <person name="Baroncelli R."/>
        </authorList>
    </citation>
    <scope>NUCLEOTIDE SEQUENCE [LARGE SCALE GENOMIC DNA]</scope>
    <source>
        <strain evidence="5">Col 31</strain>
    </source>
</reference>
<keyword evidence="2" id="KW-0408">Iron</keyword>